<comment type="subcellular location">
    <subcellularLocation>
        <location evidence="3">Secreted</location>
        <location evidence="3">Extracellular space</location>
    </subcellularLocation>
</comment>
<evidence type="ECO:0000256" key="13">
    <source>
        <dbReference type="ARBA" id="ARBA00023145"/>
    </source>
</evidence>
<dbReference type="PROSITE" id="PS51695">
    <property type="entry name" value="SEDOLISIN"/>
    <property type="match status" value="1"/>
</dbReference>
<dbReference type="GO" id="GO:0008240">
    <property type="term" value="F:tripeptidyl-peptidase activity"/>
    <property type="evidence" value="ECO:0007669"/>
    <property type="project" value="UniProtKB-EC"/>
</dbReference>
<evidence type="ECO:0000256" key="10">
    <source>
        <dbReference type="ARBA" id="ARBA00022825"/>
    </source>
</evidence>
<dbReference type="PANTHER" id="PTHR14218">
    <property type="entry name" value="PROTEASE S8 TRIPEPTIDYL PEPTIDASE I CLN2"/>
    <property type="match status" value="1"/>
</dbReference>
<evidence type="ECO:0000256" key="15">
    <source>
        <dbReference type="PROSITE-ProRule" id="PRU01032"/>
    </source>
</evidence>
<keyword evidence="10 15" id="KW-0720">Serine protease</keyword>
<accession>A0AAE8MWT0</accession>
<dbReference type="Proteomes" id="UP001187682">
    <property type="component" value="Unassembled WGS sequence"/>
</dbReference>
<feature type="binding site" evidence="15">
    <location>
        <position position="544"/>
    </location>
    <ligand>
        <name>Ca(2+)</name>
        <dbReference type="ChEBI" id="CHEBI:29108"/>
    </ligand>
</feature>
<keyword evidence="12" id="KW-0843">Virulence</keyword>
<evidence type="ECO:0000256" key="6">
    <source>
        <dbReference type="ARBA" id="ARBA00022670"/>
    </source>
</evidence>
<comment type="cofactor">
    <cofactor evidence="15">
        <name>Ca(2+)</name>
        <dbReference type="ChEBI" id="CHEBI:29108"/>
    </cofactor>
    <text evidence="15">Binds 1 Ca(2+) ion per subunit.</text>
</comment>
<dbReference type="AlphaFoldDB" id="A0AAE8MWT0"/>
<keyword evidence="8 16" id="KW-0732">Signal</keyword>
<dbReference type="EMBL" id="ONZQ02000004">
    <property type="protein sequence ID" value="SPO01023.1"/>
    <property type="molecule type" value="Genomic_DNA"/>
</dbReference>
<dbReference type="InterPro" id="IPR030400">
    <property type="entry name" value="Sedolisin_dom"/>
</dbReference>
<keyword evidence="9 15" id="KW-0378">Hydrolase</keyword>
<dbReference type="GO" id="GO:0046872">
    <property type="term" value="F:metal ion binding"/>
    <property type="evidence" value="ECO:0007669"/>
    <property type="project" value="UniProtKB-UniRule"/>
</dbReference>
<dbReference type="SMART" id="SM00944">
    <property type="entry name" value="Pro-kuma_activ"/>
    <property type="match status" value="1"/>
</dbReference>
<evidence type="ECO:0000256" key="12">
    <source>
        <dbReference type="ARBA" id="ARBA00023026"/>
    </source>
</evidence>
<evidence type="ECO:0000256" key="5">
    <source>
        <dbReference type="ARBA" id="ARBA00022525"/>
    </source>
</evidence>
<dbReference type="InterPro" id="IPR000209">
    <property type="entry name" value="Peptidase_S8/S53_dom"/>
</dbReference>
<dbReference type="PANTHER" id="PTHR14218:SF34">
    <property type="entry name" value="TRIPEPTIDYL-PEPTIDASE SED4"/>
    <property type="match status" value="1"/>
</dbReference>
<dbReference type="InterPro" id="IPR050819">
    <property type="entry name" value="Tripeptidyl-peptidase_I"/>
</dbReference>
<keyword evidence="19" id="KW-1185">Reference proteome</keyword>
<feature type="binding site" evidence="15">
    <location>
        <position position="543"/>
    </location>
    <ligand>
        <name>Ca(2+)</name>
        <dbReference type="ChEBI" id="CHEBI:29108"/>
    </ligand>
</feature>
<keyword evidence="7 15" id="KW-0479">Metal-binding</keyword>
<evidence type="ECO:0000313" key="18">
    <source>
        <dbReference type="EMBL" id="SPO01023.1"/>
    </source>
</evidence>
<organism evidence="18 19">
    <name type="scientific">Cephalotrichum gorgonifer</name>
    <dbReference type="NCBI Taxonomy" id="2041049"/>
    <lineage>
        <taxon>Eukaryota</taxon>
        <taxon>Fungi</taxon>
        <taxon>Dikarya</taxon>
        <taxon>Ascomycota</taxon>
        <taxon>Pezizomycotina</taxon>
        <taxon>Sordariomycetes</taxon>
        <taxon>Hypocreomycetidae</taxon>
        <taxon>Microascales</taxon>
        <taxon>Microascaceae</taxon>
        <taxon>Cephalotrichum</taxon>
    </lineage>
</organism>
<feature type="active site" description="Charge relay system" evidence="15">
    <location>
        <position position="501"/>
    </location>
</feature>
<proteinExistence type="predicted"/>
<dbReference type="CDD" id="cd11377">
    <property type="entry name" value="Pro-peptidase_S53"/>
    <property type="match status" value="1"/>
</dbReference>
<dbReference type="GO" id="GO:0006508">
    <property type="term" value="P:proteolysis"/>
    <property type="evidence" value="ECO:0007669"/>
    <property type="project" value="UniProtKB-KW"/>
</dbReference>
<dbReference type="EC" id="3.4.14.10" evidence="4"/>
<dbReference type="InterPro" id="IPR036852">
    <property type="entry name" value="Peptidase_S8/S53_dom_sf"/>
</dbReference>
<evidence type="ECO:0000256" key="7">
    <source>
        <dbReference type="ARBA" id="ARBA00022723"/>
    </source>
</evidence>
<dbReference type="Pfam" id="PF09286">
    <property type="entry name" value="Pro-kuma_activ"/>
    <property type="match status" value="1"/>
</dbReference>
<feature type="chain" id="PRO_5042207729" description="tripeptidyl-peptidase II" evidence="16">
    <location>
        <begin position="23"/>
        <end position="616"/>
    </location>
</feature>
<evidence type="ECO:0000256" key="4">
    <source>
        <dbReference type="ARBA" id="ARBA00012462"/>
    </source>
</evidence>
<evidence type="ECO:0000256" key="2">
    <source>
        <dbReference type="ARBA" id="ARBA00002451"/>
    </source>
</evidence>
<protein>
    <recommendedName>
        <fullName evidence="4">tripeptidyl-peptidase II</fullName>
        <ecNumber evidence="4">3.4.14.10</ecNumber>
    </recommendedName>
</protein>
<comment type="catalytic activity">
    <reaction evidence="1">
        <text>Release of an N-terminal tripeptide from a polypeptide.</text>
        <dbReference type="EC" id="3.4.14.10"/>
    </reaction>
</comment>
<dbReference type="CDD" id="cd04056">
    <property type="entry name" value="Peptidases_S53"/>
    <property type="match status" value="1"/>
</dbReference>
<dbReference type="FunFam" id="3.40.50.200:FF:000015">
    <property type="entry name" value="Tripeptidyl peptidase A"/>
    <property type="match status" value="1"/>
</dbReference>
<feature type="domain" description="Peptidase S53" evidence="17">
    <location>
        <begin position="206"/>
        <end position="603"/>
    </location>
</feature>
<dbReference type="SUPFAM" id="SSF52743">
    <property type="entry name" value="Subtilisin-like"/>
    <property type="match status" value="1"/>
</dbReference>
<feature type="active site" description="Charge relay system" evidence="15">
    <location>
        <position position="284"/>
    </location>
</feature>
<dbReference type="InterPro" id="IPR015366">
    <property type="entry name" value="S53_propep"/>
</dbReference>
<evidence type="ECO:0000256" key="9">
    <source>
        <dbReference type="ARBA" id="ARBA00022801"/>
    </source>
</evidence>
<dbReference type="GO" id="GO:0005576">
    <property type="term" value="C:extracellular region"/>
    <property type="evidence" value="ECO:0007669"/>
    <property type="project" value="UniProtKB-SubCell"/>
</dbReference>
<feature type="binding site" evidence="15">
    <location>
        <position position="581"/>
    </location>
    <ligand>
        <name>Ca(2+)</name>
        <dbReference type="ChEBI" id="CHEBI:29108"/>
    </ligand>
</feature>
<dbReference type="Pfam" id="PF00082">
    <property type="entry name" value="Peptidase_S8"/>
    <property type="match status" value="1"/>
</dbReference>
<feature type="signal peptide" evidence="16">
    <location>
        <begin position="1"/>
        <end position="22"/>
    </location>
</feature>
<name>A0AAE8MWT0_9PEZI</name>
<dbReference type="SUPFAM" id="SSF54897">
    <property type="entry name" value="Protease propeptides/inhibitors"/>
    <property type="match status" value="1"/>
</dbReference>
<reference evidence="18" key="1">
    <citation type="submission" date="2018-03" db="EMBL/GenBank/DDBJ databases">
        <authorList>
            <person name="Guldener U."/>
        </authorList>
    </citation>
    <scope>NUCLEOTIDE SEQUENCE</scope>
</reference>
<evidence type="ECO:0000313" key="19">
    <source>
        <dbReference type="Proteomes" id="UP001187682"/>
    </source>
</evidence>
<dbReference type="GO" id="GO:0004252">
    <property type="term" value="F:serine-type endopeptidase activity"/>
    <property type="evidence" value="ECO:0007669"/>
    <property type="project" value="UniProtKB-UniRule"/>
</dbReference>
<dbReference type="Gene3D" id="3.40.50.200">
    <property type="entry name" value="Peptidase S8/S53 domain"/>
    <property type="match status" value="1"/>
</dbReference>
<keyword evidence="14" id="KW-0325">Glycoprotein</keyword>
<feature type="binding site" evidence="15">
    <location>
        <position position="583"/>
    </location>
    <ligand>
        <name>Ca(2+)</name>
        <dbReference type="ChEBI" id="CHEBI:29108"/>
    </ligand>
</feature>
<dbReference type="PROSITE" id="PS51257">
    <property type="entry name" value="PROKAR_LIPOPROTEIN"/>
    <property type="match status" value="1"/>
</dbReference>
<evidence type="ECO:0000256" key="3">
    <source>
        <dbReference type="ARBA" id="ARBA00004239"/>
    </source>
</evidence>
<evidence type="ECO:0000256" key="8">
    <source>
        <dbReference type="ARBA" id="ARBA00022729"/>
    </source>
</evidence>
<keyword evidence="11 15" id="KW-0106">Calcium</keyword>
<keyword evidence="13" id="KW-0865">Zymogen</keyword>
<evidence type="ECO:0000256" key="1">
    <source>
        <dbReference type="ARBA" id="ARBA00001910"/>
    </source>
</evidence>
<keyword evidence="6 15" id="KW-0645">Protease</keyword>
<evidence type="ECO:0000256" key="11">
    <source>
        <dbReference type="ARBA" id="ARBA00022837"/>
    </source>
</evidence>
<evidence type="ECO:0000256" key="14">
    <source>
        <dbReference type="ARBA" id="ARBA00023180"/>
    </source>
</evidence>
<dbReference type="InterPro" id="IPR023828">
    <property type="entry name" value="Peptidase_S8_Ser-AS"/>
</dbReference>
<sequence length="616" mass="67383">MAPRGLLQHGFILAQVAGIACAALVSRADYLPSSVQMLAVAPEDTPITLEIGLKMQKVDKLESLLRDVSDPRSPNYGKYLTADEVNEMFRPTEESSTAVKSWLLGQGIKDIEDRGFYINFATTVEGANRLLNASFSYYDIQGTKKLRTREYSIAHDVSRHIELVTPTTYFGTTKPFLPVYLPVSEEGDELASLAARPDKEPVCSRLLTPPCLKKMYGFGDYEPDPQSGSRVAFASFINQSAVPDDLNTYTEMFGLPKTSWKSVIINNGNDHQDWRAGVEEGNLDSQMMALSAKTLPMTHYITGGSPPFVPNLRITADKNTNEPYLEFYQYLMTLKNEEIAQVISISYGDDEQTVPRDYATRTCNLMGMMGLRGVSIIESSGDAGVGAPCRANDGSDRVEFTPQFPASCPYITSIGGTQGYEPEIAWVGSGSGFSNYFKRAWYQKDAVRRYLDHAMDRDLKEEYKQYADYKGRGFPDISGHSAAPFYQVIIGGSTQFSGGTSAAAPLIAGMIGLLNDARLRAGKPVMGFLNPWLYGEARGVLTDVTGGYAKGCDGFDTQTGMAVPGAGVVGERGAFWNATAGWDPATGLGLPNFERMLKVALDGRSHGSEPRRETDK</sequence>
<feature type="active site" description="Charge relay system" evidence="15">
    <location>
        <position position="280"/>
    </location>
</feature>
<comment type="caution">
    <text evidence="18">The sequence shown here is derived from an EMBL/GenBank/DDBJ whole genome shotgun (WGS) entry which is preliminary data.</text>
</comment>
<keyword evidence="5" id="KW-0964">Secreted</keyword>
<dbReference type="PROSITE" id="PS00138">
    <property type="entry name" value="SUBTILASE_SER"/>
    <property type="match status" value="1"/>
</dbReference>
<gene>
    <name evidence="18" type="ORF">DNG_03771</name>
</gene>
<evidence type="ECO:0000256" key="16">
    <source>
        <dbReference type="SAM" id="SignalP"/>
    </source>
</evidence>
<comment type="function">
    <text evidence="2">Secreted tripeptidyl-peptidase which degrades proteins at acidic pHs and is involved in virulence.</text>
</comment>
<evidence type="ECO:0000259" key="17">
    <source>
        <dbReference type="PROSITE" id="PS51695"/>
    </source>
</evidence>